<evidence type="ECO:0000256" key="6">
    <source>
        <dbReference type="SAM" id="MobiDB-lite"/>
    </source>
</evidence>
<evidence type="ECO:0000256" key="2">
    <source>
        <dbReference type="ARBA" id="ARBA00022723"/>
    </source>
</evidence>
<dbReference type="GO" id="GO:0003723">
    <property type="term" value="F:RNA binding"/>
    <property type="evidence" value="ECO:0007669"/>
    <property type="project" value="TreeGrafter"/>
</dbReference>
<evidence type="ECO:0000256" key="5">
    <source>
        <dbReference type="ARBA" id="ARBA00023242"/>
    </source>
</evidence>
<keyword evidence="9" id="KW-1185">Reference proteome</keyword>
<keyword evidence="2" id="KW-0479">Metal-binding</keyword>
<dbReference type="PANTHER" id="PTHR13316">
    <property type="entry name" value="ZINC FINGER, CCHC DOMAIN CONTAINING 8"/>
    <property type="match status" value="1"/>
</dbReference>
<feature type="domain" description="PSP proline-rich" evidence="7">
    <location>
        <begin position="211"/>
        <end position="263"/>
    </location>
</feature>
<dbReference type="Pfam" id="PF04046">
    <property type="entry name" value="PSP"/>
    <property type="match status" value="1"/>
</dbReference>
<organism evidence="8 9">
    <name type="scientific">Anopheles maculatus</name>
    <dbReference type="NCBI Taxonomy" id="74869"/>
    <lineage>
        <taxon>Eukaryota</taxon>
        <taxon>Metazoa</taxon>
        <taxon>Ecdysozoa</taxon>
        <taxon>Arthropoda</taxon>
        <taxon>Hexapoda</taxon>
        <taxon>Insecta</taxon>
        <taxon>Pterygota</taxon>
        <taxon>Neoptera</taxon>
        <taxon>Endopterygota</taxon>
        <taxon>Diptera</taxon>
        <taxon>Nematocera</taxon>
        <taxon>Culicoidea</taxon>
        <taxon>Culicidae</taxon>
        <taxon>Anophelinae</taxon>
        <taxon>Anopheles</taxon>
        <taxon>Anopheles maculatus group</taxon>
    </lineage>
</organism>
<dbReference type="PANTHER" id="PTHR13316:SF0">
    <property type="entry name" value="ZINC FINGER CCHC DOMAIN-CONTAINING PROTEIN 8"/>
    <property type="match status" value="1"/>
</dbReference>
<feature type="compositionally biased region" description="Polar residues" evidence="6">
    <location>
        <begin position="507"/>
        <end position="516"/>
    </location>
</feature>
<evidence type="ECO:0000313" key="9">
    <source>
        <dbReference type="Proteomes" id="UP000075901"/>
    </source>
</evidence>
<dbReference type="GO" id="GO:0008270">
    <property type="term" value="F:zinc ion binding"/>
    <property type="evidence" value="ECO:0007669"/>
    <property type="project" value="UniProtKB-KW"/>
</dbReference>
<dbReference type="InterPro" id="IPR006568">
    <property type="entry name" value="PSP_pro-rich"/>
</dbReference>
<comment type="subcellular location">
    <subcellularLocation>
        <location evidence="1">Nucleus</location>
    </subcellularLocation>
</comment>
<evidence type="ECO:0000256" key="4">
    <source>
        <dbReference type="ARBA" id="ARBA00022833"/>
    </source>
</evidence>
<evidence type="ECO:0000313" key="8">
    <source>
        <dbReference type="EnsemblMetazoa" id="AMAM019241-PA"/>
    </source>
</evidence>
<dbReference type="AlphaFoldDB" id="A0A182T433"/>
<keyword evidence="4" id="KW-0862">Zinc</keyword>
<feature type="region of interest" description="Disordered" evidence="6">
    <location>
        <begin position="1"/>
        <end position="25"/>
    </location>
</feature>
<dbReference type="GO" id="GO:0071013">
    <property type="term" value="C:catalytic step 2 spliceosome"/>
    <property type="evidence" value="ECO:0007669"/>
    <property type="project" value="TreeGrafter"/>
</dbReference>
<evidence type="ECO:0000259" key="7">
    <source>
        <dbReference type="SMART" id="SM00581"/>
    </source>
</evidence>
<feature type="compositionally biased region" description="Pro residues" evidence="6">
    <location>
        <begin position="520"/>
        <end position="544"/>
    </location>
</feature>
<proteinExistence type="predicted"/>
<evidence type="ECO:0000256" key="3">
    <source>
        <dbReference type="ARBA" id="ARBA00022771"/>
    </source>
</evidence>
<dbReference type="Proteomes" id="UP000075901">
    <property type="component" value="Unassembled WGS sequence"/>
</dbReference>
<feature type="region of interest" description="Disordered" evidence="6">
    <location>
        <begin position="506"/>
        <end position="568"/>
    </location>
</feature>
<feature type="compositionally biased region" description="Polar residues" evidence="6">
    <location>
        <begin position="1"/>
        <end position="14"/>
    </location>
</feature>
<reference evidence="8" key="2">
    <citation type="submission" date="2020-05" db="UniProtKB">
        <authorList>
            <consortium name="EnsemblMetazoa"/>
        </authorList>
    </citation>
    <scope>IDENTIFICATION</scope>
    <source>
        <strain evidence="8">maculatus3</strain>
    </source>
</reference>
<accession>A0A182T433</accession>
<feature type="region of interest" description="Disordered" evidence="6">
    <location>
        <begin position="369"/>
        <end position="408"/>
    </location>
</feature>
<feature type="compositionally biased region" description="Polar residues" evidence="6">
    <location>
        <begin position="394"/>
        <end position="405"/>
    </location>
</feature>
<dbReference type="InterPro" id="IPR052115">
    <property type="entry name" value="NEXT_complex_subunit_ZCCHC8"/>
</dbReference>
<keyword evidence="3" id="KW-0863">Zinc-finger</keyword>
<sequence length="656" mass="71913">MDDNSNSQPSNANEQEQEDANDSDVEFVETSVSVVCIDDDNVEMMNSQPNSTAPLVTIHFNNVEVYQKLQKALPVALQALFDEHLPNQPVKIDAGKDGCSLEVHETNSPEMVDDGSSLFVIDSTPMKNKKNDGPIPSYRKSVNKVYDGQTPPSASSSVSKRPKAKQTCWNCEGSHALKDCKQPRNYVRIRQQKELFQKKAERYHADLEQKYGHIRPGHLSLELRNALGLGPRDLPLHVYKMRVFGYPPGWLEDAKITHSGLQLFGSNGDAVQHSDESDGEVDNARRKYDVRKIIEYPGFNEPPPSAMFDDSKYFNVPPYSEELSRENMIRQLEGTLVGGYRRKKMKLTVEPEVESTIDATANTEIVDMDAMEGSPEPPPAAKAEELEDGELSSDTETNQTTTGAEDQSVILIETPVEVITLNDTPLVMPDPNPPSPSLADLQAKQTQLMEQLANSSVATEDSSFINDIMLAEKLAENQELVANSSIATEDCSFMNDVMLAEKLAAEANQSTDVESTSTSMPPPAAPPAVALLPPPPAPPRPPSPSNGSSPADTGPAERPPEPESFDLGEIAMNKVPYIDEPASMGLKRMSLGTPILSAFTPYSTLPSGEAFSKGVSDVIHFENLPNSTGKYQQMKSLLSEVRLKMIDHLRETEDGS</sequence>
<reference evidence="9" key="1">
    <citation type="submission" date="2013-09" db="EMBL/GenBank/DDBJ databases">
        <title>The Genome Sequence of Anopheles maculatus species B.</title>
        <authorList>
            <consortium name="The Broad Institute Genomics Platform"/>
            <person name="Neafsey D.E."/>
            <person name="Besansky N."/>
            <person name="Howell P."/>
            <person name="Walton C."/>
            <person name="Young S.K."/>
            <person name="Zeng Q."/>
            <person name="Gargeya S."/>
            <person name="Fitzgerald M."/>
            <person name="Haas B."/>
            <person name="Abouelleil A."/>
            <person name="Allen A.W."/>
            <person name="Alvarado L."/>
            <person name="Arachchi H.M."/>
            <person name="Berlin A.M."/>
            <person name="Chapman S.B."/>
            <person name="Gainer-Dewar J."/>
            <person name="Goldberg J."/>
            <person name="Griggs A."/>
            <person name="Gujja S."/>
            <person name="Hansen M."/>
            <person name="Howarth C."/>
            <person name="Imamovic A."/>
            <person name="Ireland A."/>
            <person name="Larimer J."/>
            <person name="McCowan C."/>
            <person name="Murphy C."/>
            <person name="Pearson M."/>
            <person name="Poon T.W."/>
            <person name="Priest M."/>
            <person name="Roberts A."/>
            <person name="Saif S."/>
            <person name="Shea T."/>
            <person name="Sisk P."/>
            <person name="Sykes S."/>
            <person name="Wortman J."/>
            <person name="Nusbaum C."/>
            <person name="Birren B."/>
        </authorList>
    </citation>
    <scope>NUCLEOTIDE SEQUENCE [LARGE SCALE GENOMIC DNA]</scope>
    <source>
        <strain evidence="9">maculatus3</strain>
    </source>
</reference>
<dbReference type="VEuPathDB" id="VectorBase:AMAM019241"/>
<keyword evidence="5" id="KW-0539">Nucleus</keyword>
<protein>
    <recommendedName>
        <fullName evidence="7">PSP proline-rich domain-containing protein</fullName>
    </recommendedName>
</protein>
<dbReference type="EnsemblMetazoa" id="AMAM019241-RA">
    <property type="protein sequence ID" value="AMAM019241-PA"/>
    <property type="gene ID" value="AMAM019241"/>
</dbReference>
<feature type="compositionally biased region" description="Acidic residues" evidence="6">
    <location>
        <begin position="15"/>
        <end position="25"/>
    </location>
</feature>
<dbReference type="SMART" id="SM00581">
    <property type="entry name" value="PSP"/>
    <property type="match status" value="1"/>
</dbReference>
<evidence type="ECO:0000256" key="1">
    <source>
        <dbReference type="ARBA" id="ARBA00004123"/>
    </source>
</evidence>
<name>A0A182T433_9DIPT</name>